<evidence type="ECO:0000313" key="2">
    <source>
        <dbReference type="EMBL" id="TQS84052.1"/>
    </source>
</evidence>
<feature type="transmembrane region" description="Helical" evidence="1">
    <location>
        <begin position="113"/>
        <end position="131"/>
    </location>
</feature>
<feature type="transmembrane region" description="Helical" evidence="1">
    <location>
        <begin position="200"/>
        <end position="222"/>
    </location>
</feature>
<feature type="transmembrane region" description="Helical" evidence="1">
    <location>
        <begin position="56"/>
        <end position="78"/>
    </location>
</feature>
<dbReference type="GeneID" id="41322743"/>
<proteinExistence type="predicted"/>
<feature type="transmembrane region" description="Helical" evidence="1">
    <location>
        <begin position="151"/>
        <end position="168"/>
    </location>
</feature>
<feature type="transmembrane region" description="Helical" evidence="1">
    <location>
        <begin position="267"/>
        <end position="285"/>
    </location>
</feature>
<keyword evidence="1" id="KW-1133">Transmembrane helix</keyword>
<dbReference type="RefSeq" id="WP_020448227.1">
    <property type="nucleotide sequence ID" value="NZ_CAYAXV010000001.1"/>
</dbReference>
<protein>
    <submittedName>
        <fullName evidence="2">DUF368 domain-containing protein</fullName>
    </submittedName>
</protein>
<dbReference type="PANTHER" id="PTHR37308">
    <property type="entry name" value="INTEGRAL MEMBRANE PROTEIN"/>
    <property type="match status" value="1"/>
</dbReference>
<name>A0A8J8TDZ0_9ARCH</name>
<keyword evidence="1" id="KW-0472">Membrane</keyword>
<dbReference type="OMA" id="PIPVWSF"/>
<dbReference type="PANTHER" id="PTHR37308:SF1">
    <property type="entry name" value="POLYPRENYL-PHOSPHATE TRANSPORTER"/>
    <property type="match status" value="1"/>
</dbReference>
<feature type="transmembrane region" description="Helical" evidence="1">
    <location>
        <begin position="234"/>
        <end position="255"/>
    </location>
</feature>
<dbReference type="Pfam" id="PF04018">
    <property type="entry name" value="VCA0040-like"/>
    <property type="match status" value="1"/>
</dbReference>
<gene>
    <name evidence="2" type="ORF">A3207_06970</name>
</gene>
<evidence type="ECO:0000256" key="1">
    <source>
        <dbReference type="SAM" id="Phobius"/>
    </source>
</evidence>
<reference evidence="2" key="1">
    <citation type="submission" date="2016-03" db="EMBL/GenBank/DDBJ databases">
        <authorList>
            <person name="Borrel G."/>
            <person name="Mccann A."/>
            <person name="O'Toole P.W."/>
        </authorList>
    </citation>
    <scope>NUCLEOTIDE SEQUENCE</scope>
    <source>
        <strain evidence="2">183</strain>
    </source>
</reference>
<dbReference type="EMBL" id="LVVT01000007">
    <property type="protein sequence ID" value="TQS84052.1"/>
    <property type="molecule type" value="Genomic_DNA"/>
</dbReference>
<dbReference type="AlphaFoldDB" id="A0A8J8TDZ0"/>
<accession>A0A8J8TDZ0</accession>
<feature type="transmembrane region" description="Helical" evidence="1">
    <location>
        <begin position="84"/>
        <end position="104"/>
    </location>
</feature>
<evidence type="ECO:0000313" key="3">
    <source>
        <dbReference type="Proteomes" id="UP000752814"/>
    </source>
</evidence>
<dbReference type="Proteomes" id="UP000752814">
    <property type="component" value="Unassembled WGS sequence"/>
</dbReference>
<comment type="caution">
    <text evidence="2">The sequence shown here is derived from an EMBL/GenBank/DDBJ whole genome shotgun (WGS) entry which is preliminary data.</text>
</comment>
<sequence>MIINFVRGFCMAIADSVPGVSGGTIAFLLGFYDKFIGAFNNILSGNKEQRINAAKFLLKLGAGWIIGFIVCVLILSSIFQSNIYQISSLFLGLIIFAIPVIIMAEKECLKGKYANLIFTIIGIVIVCLITYYNPVSGEGSSINLTQPSIELALYVFVAAIITISAMVLPGISGSTLLLAMGLYLPLLNAVKEVIHLDSSYLLMLCIFALGLIVGIFSVIKIVKHCLDAYRSQTIYLILGLMIGSIYSIIMGATTLEVPQPAMSLSTFHILFFILGGLVLVALEFMKKKMTDDRFV</sequence>
<organism evidence="2 3">
    <name type="scientific">Candidatus Methanomassiliicoccus intestinalis</name>
    <dbReference type="NCBI Taxonomy" id="1406512"/>
    <lineage>
        <taxon>Archaea</taxon>
        <taxon>Methanobacteriati</taxon>
        <taxon>Thermoplasmatota</taxon>
        <taxon>Thermoplasmata</taxon>
        <taxon>Methanomassiliicoccales</taxon>
        <taxon>Methanomassiliicoccaceae</taxon>
        <taxon>Methanomassiliicoccus</taxon>
    </lineage>
</organism>
<dbReference type="InterPro" id="IPR007163">
    <property type="entry name" value="VCA0040-like"/>
</dbReference>
<keyword evidence="1" id="KW-0812">Transmembrane</keyword>